<name>A0ABU3BYE3_9GAMM</name>
<dbReference type="EMBL" id="JAVRIB010000004">
    <property type="protein sequence ID" value="MDT0634336.1"/>
    <property type="molecule type" value="Genomic_DNA"/>
</dbReference>
<evidence type="ECO:0000259" key="2">
    <source>
        <dbReference type="Pfam" id="PF05088"/>
    </source>
</evidence>
<dbReference type="GO" id="GO:0004352">
    <property type="term" value="F:glutamate dehydrogenase (NAD+) activity"/>
    <property type="evidence" value="ECO:0007669"/>
    <property type="project" value="UniProtKB-EC"/>
</dbReference>
<sequence length="1589" mass="174884">MDLSQPADIENLVRAAEAAPAPDDPPDFAAFLRAYLGDAHPGHLHERSAEALLAIARRHRRLADPRTPQQACIEVYRPDYPAGDRTRAVATVAADMPFLVDSLGMAVRAAGGVPDWLLHPVLRVSRDAEHRCVRVLGPADSDIHGDEESFIHLQFEAEPDYDENALSARLPVILDDLRVVVDDFTAMRRALQQAIDDTARAPAGADAEERSEAEAFLRWLGDNHFTFLGYRQRAAGPDDGLTTVPDSSLGLLREDRPGLDPDGYLAPSAELDKHAMSTRPVVVTKSNTASWLHHADIMDVVTVKRLDDAGNVIGAHRFLGLFSGDAYAASPREIPMLRRKVRGVVARAALRPRSHAAKTLHYLLETYPRDELFQSGEEELYRTAMGMLALRESQRMRLFLRRDRYGRFFSCMVHLPRERYSVDVRHRIGRRLAEMLGGEPRDSWSQFLRGGLVRMHFSVATPPGTDHHPDVAVMENELLRAIRRWPDAFRAALADDPDAPEALAAYAEAFSAAYQERHEAARAVADARELQTLADDQPRLRLIRRDGVMAVRLYGRGAETPLSEMLPVLQNFGLQVTRQRPFTVRPAGADPAWIHDFEIRPLAAVLGDDDIARLESAFAEVWAGRAEDDSLNRLVLTAGLAARGVALLRTITRYLRQTPLPYSLDGIEQRLAEHPDLATALVGLFHDRCEPDLADRRSRELVHVETIHAGLDAVVSLDADRVLRACLAVVLATLRTNYFQRDDQGRPRTAISLKLDPQRLPELPEPRPMFEAFVYAPTVEGIHLRAGRVARGGLRWSDRREDFRTEVLGLMKAQVVKNAVIVPVGAKGGFVVKNESPDDDRDTRQNKGRAAYRTFISALLDITDNNHGSEVVPPPAVVRHDGDDPYLVVAADKGTATFSDLANEISAEYGFWLDDAFASGGSAGYDHKVMGITARGAWEGVRRHFRELGSDIQNEPFTVVAIGDMGGDVFGNGMLLSRQIRLLAAFNHRHIFLDPDPDIERSYAERERLFTAAASGWDAYDTSVISAGGAVFERSEKSVAPSEAACAVLGIEHKAYAPNQLIHALLAAPVDLLWNGGIGTYVKARTESHAQVGDRANDALRVDGRELRCRVVGEGGNLGLTQAGRIEYALVGGRINTDAIDNSGGVDSSDLEVNIKIALGPLEAAGELERQARNALLESMTEDVAQLVLRTNYLQTQLISLLESDAAARLDEHVNMMRMLERDGLLDRAIEGLPGDDVIDDRIRDGLGLTRPELAVLVSYAKIALFADVLDSDLPDQPQLAQLLLSGFPPRLRDEHAAAVRGHRLRREIIATLATNQLVDRMGIALAHRLAAERGVDRAAVVRAYLLAAEALDSESLFEAVEALDNQVTTDCQYRLLKRITGLLKHAVGWLLARTEGQTDMAAWLDANRAPARQLLADLPARFVGAYEAHYRARTEALEAEGVPSALAGQLAAVDNAGGLFDMLGIARRCDAEPDRVASVYFRVGETLSLQWLQQTIQGLAAEGRWQALARASLRDDCYRAHARLVADILIKTDQGEPDVDAWLNAPGSRAAFVQQRLVDLRGTEQPGFEHLAVAVRDLAALVPEEPGR</sequence>
<protein>
    <submittedName>
        <fullName evidence="7">NAD-glutamate dehydrogenase</fullName>
        <ecNumber evidence="7">1.4.1.2</ecNumber>
    </submittedName>
</protein>
<feature type="domain" description="NAD-glutamate dehydrogenase N-terminal ACT1" evidence="4">
    <location>
        <begin position="31"/>
        <end position="162"/>
    </location>
</feature>
<dbReference type="PANTHER" id="PTHR43403">
    <property type="entry name" value="NAD-SPECIFIC GLUTAMATE DEHYDROGENASE"/>
    <property type="match status" value="1"/>
</dbReference>
<evidence type="ECO:0000313" key="8">
    <source>
        <dbReference type="Proteomes" id="UP001251857"/>
    </source>
</evidence>
<dbReference type="SUPFAM" id="SSF51735">
    <property type="entry name" value="NAD(P)-binding Rossmann-fold domains"/>
    <property type="match status" value="1"/>
</dbReference>
<dbReference type="Proteomes" id="UP001251857">
    <property type="component" value="Unassembled WGS sequence"/>
</dbReference>
<dbReference type="InterPro" id="IPR046346">
    <property type="entry name" value="Aminoacid_DH-like_N_sf"/>
</dbReference>
<dbReference type="EC" id="1.4.1.2" evidence="7"/>
<feature type="domain" description="NAD-glutamate dehydrogenase ACT2" evidence="5">
    <location>
        <begin position="397"/>
        <end position="485"/>
    </location>
</feature>
<dbReference type="InterPro" id="IPR049059">
    <property type="entry name" value="NAD_Glu_DH_HM1"/>
</dbReference>
<dbReference type="Gene3D" id="3.40.50.720">
    <property type="entry name" value="NAD(P)-binding Rossmann-like Domain"/>
    <property type="match status" value="1"/>
</dbReference>
<dbReference type="InterPro" id="IPR028971">
    <property type="entry name" value="NAD-GDH_cat"/>
</dbReference>
<feature type="domain" description="NAD-glutamate dehydrogenase ACT3" evidence="6">
    <location>
        <begin position="547"/>
        <end position="601"/>
    </location>
</feature>
<dbReference type="InterPro" id="IPR036291">
    <property type="entry name" value="NAD(P)-bd_dom_sf"/>
</dbReference>
<organism evidence="7 8">
    <name type="scientific">Spectribacter hydrogenoxidans</name>
    <dbReference type="NCBI Taxonomy" id="3075608"/>
    <lineage>
        <taxon>Bacteria</taxon>
        <taxon>Pseudomonadati</taxon>
        <taxon>Pseudomonadota</taxon>
        <taxon>Gammaproteobacteria</taxon>
        <taxon>Salinisphaerales</taxon>
        <taxon>Salinisphaeraceae</taxon>
        <taxon>Spectribacter</taxon>
    </lineage>
</organism>
<evidence type="ECO:0000259" key="3">
    <source>
        <dbReference type="Pfam" id="PF21074"/>
    </source>
</evidence>
<accession>A0ABU3BYE3</accession>
<dbReference type="Pfam" id="PF21076">
    <property type="entry name" value="GDH_ACT2"/>
    <property type="match status" value="1"/>
</dbReference>
<dbReference type="Pfam" id="PF21074">
    <property type="entry name" value="GDH_C"/>
    <property type="match status" value="1"/>
</dbReference>
<evidence type="ECO:0000313" key="7">
    <source>
        <dbReference type="EMBL" id="MDT0634336.1"/>
    </source>
</evidence>
<evidence type="ECO:0000256" key="1">
    <source>
        <dbReference type="ARBA" id="ARBA00023002"/>
    </source>
</evidence>
<comment type="caution">
    <text evidence="7">The sequence shown here is derived from an EMBL/GenBank/DDBJ whole genome shotgun (WGS) entry which is preliminary data.</text>
</comment>
<dbReference type="InterPro" id="IPR007780">
    <property type="entry name" value="NAD_Glu_DH_bac"/>
</dbReference>
<dbReference type="PANTHER" id="PTHR43403:SF1">
    <property type="entry name" value="NAD-SPECIFIC GLUTAMATE DEHYDROGENASE"/>
    <property type="match status" value="1"/>
</dbReference>
<gene>
    <name evidence="7" type="ORF">RM532_05135</name>
</gene>
<reference evidence="7 8" key="1">
    <citation type="submission" date="2023-09" db="EMBL/GenBank/DDBJ databases">
        <authorList>
            <person name="Rey-Velasco X."/>
        </authorList>
    </citation>
    <scope>NUCLEOTIDE SEQUENCE [LARGE SCALE GENOMIC DNA]</scope>
    <source>
        <strain evidence="7 8">W335</strain>
    </source>
</reference>
<dbReference type="Pfam" id="PF21077">
    <property type="entry name" value="GDH_ACT3"/>
    <property type="match status" value="1"/>
</dbReference>
<dbReference type="Pfam" id="PF21073">
    <property type="entry name" value="GDH_HM1"/>
    <property type="match status" value="1"/>
</dbReference>
<evidence type="ECO:0000259" key="5">
    <source>
        <dbReference type="Pfam" id="PF21076"/>
    </source>
</evidence>
<dbReference type="SUPFAM" id="SSF53223">
    <property type="entry name" value="Aminoacid dehydrogenase-like, N-terminal domain"/>
    <property type="match status" value="1"/>
</dbReference>
<keyword evidence="1 7" id="KW-0560">Oxidoreductase</keyword>
<proteinExistence type="predicted"/>
<dbReference type="InterPro" id="IPR024727">
    <property type="entry name" value="NAD_Glu_DH_N_ACT1"/>
</dbReference>
<dbReference type="InterPro" id="IPR048381">
    <property type="entry name" value="GDH_C"/>
</dbReference>
<evidence type="ECO:0000259" key="6">
    <source>
        <dbReference type="Pfam" id="PF21077"/>
    </source>
</evidence>
<dbReference type="InterPro" id="IPR049062">
    <property type="entry name" value="NAD_Glu_DH_ACT2"/>
</dbReference>
<dbReference type="Pfam" id="PF05088">
    <property type="entry name" value="Bac_GDH_CD"/>
    <property type="match status" value="1"/>
</dbReference>
<keyword evidence="8" id="KW-1185">Reference proteome</keyword>
<dbReference type="RefSeq" id="WP_311652094.1">
    <property type="nucleotide sequence ID" value="NZ_JAVRIB010000004.1"/>
</dbReference>
<dbReference type="InterPro" id="IPR049056">
    <property type="entry name" value="NAD_Glu_DH_HM3"/>
</dbReference>
<dbReference type="InterPro" id="IPR049064">
    <property type="entry name" value="NAD_Glu_DH_ACT3"/>
</dbReference>
<dbReference type="Pfam" id="PF21075">
    <property type="entry name" value="GDH_ACT1"/>
    <property type="match status" value="1"/>
</dbReference>
<feature type="domain" description="NAD-glutamate dehydrogenase catalytic" evidence="2">
    <location>
        <begin position="707"/>
        <end position="1201"/>
    </location>
</feature>
<dbReference type="PIRSF" id="PIRSF036761">
    <property type="entry name" value="GDH_Mll4104"/>
    <property type="match status" value="1"/>
</dbReference>
<evidence type="ECO:0000259" key="4">
    <source>
        <dbReference type="Pfam" id="PF21075"/>
    </source>
</evidence>
<dbReference type="Pfam" id="PF21078">
    <property type="entry name" value="GDH_HM3"/>
    <property type="match status" value="1"/>
</dbReference>
<feature type="domain" description="NAD-specific glutamate dehydrogenase C-terminal" evidence="3">
    <location>
        <begin position="1246"/>
        <end position="1580"/>
    </location>
</feature>